<evidence type="ECO:0000313" key="4">
    <source>
        <dbReference type="Proteomes" id="UP000784880"/>
    </source>
</evidence>
<feature type="compositionally biased region" description="Basic residues" evidence="1">
    <location>
        <begin position="82"/>
        <end position="97"/>
    </location>
</feature>
<evidence type="ECO:0000313" key="3">
    <source>
        <dbReference type="EMBL" id="MBU9713194.1"/>
    </source>
</evidence>
<feature type="transmembrane region" description="Helical" evidence="2">
    <location>
        <begin position="12"/>
        <end position="31"/>
    </location>
</feature>
<feature type="compositionally biased region" description="Basic and acidic residues" evidence="1">
    <location>
        <begin position="141"/>
        <end position="151"/>
    </location>
</feature>
<keyword evidence="4" id="KW-1185">Reference proteome</keyword>
<accession>A0ABS6JHN9</accession>
<feature type="region of interest" description="Disordered" evidence="1">
    <location>
        <begin position="186"/>
        <end position="215"/>
    </location>
</feature>
<keyword evidence="2" id="KW-0472">Membrane</keyword>
<feature type="compositionally biased region" description="Basic residues" evidence="1">
    <location>
        <begin position="152"/>
        <end position="164"/>
    </location>
</feature>
<name>A0ABS6JHN9_9BACI</name>
<organism evidence="3 4">
    <name type="scientific">Evansella tamaricis</name>
    <dbReference type="NCBI Taxonomy" id="2069301"/>
    <lineage>
        <taxon>Bacteria</taxon>
        <taxon>Bacillati</taxon>
        <taxon>Bacillota</taxon>
        <taxon>Bacilli</taxon>
        <taxon>Bacillales</taxon>
        <taxon>Bacillaceae</taxon>
        <taxon>Evansella</taxon>
    </lineage>
</organism>
<protein>
    <submittedName>
        <fullName evidence="3">Uncharacterized protein</fullName>
    </submittedName>
</protein>
<feature type="transmembrane region" description="Helical" evidence="2">
    <location>
        <begin position="43"/>
        <end position="65"/>
    </location>
</feature>
<keyword evidence="2" id="KW-1133">Transmembrane helix</keyword>
<dbReference type="EMBL" id="JAHQCS010000125">
    <property type="protein sequence ID" value="MBU9713194.1"/>
    <property type="molecule type" value="Genomic_DNA"/>
</dbReference>
<feature type="compositionally biased region" description="Low complexity" evidence="1">
    <location>
        <begin position="242"/>
        <end position="255"/>
    </location>
</feature>
<evidence type="ECO:0000256" key="2">
    <source>
        <dbReference type="SAM" id="Phobius"/>
    </source>
</evidence>
<feature type="compositionally biased region" description="Basic and acidic residues" evidence="1">
    <location>
        <begin position="112"/>
        <end position="134"/>
    </location>
</feature>
<keyword evidence="2" id="KW-0812">Transmembrane</keyword>
<feature type="region of interest" description="Disordered" evidence="1">
    <location>
        <begin position="70"/>
        <end position="173"/>
    </location>
</feature>
<proteinExistence type="predicted"/>
<evidence type="ECO:0000256" key="1">
    <source>
        <dbReference type="SAM" id="MobiDB-lite"/>
    </source>
</evidence>
<feature type="compositionally biased region" description="Polar residues" evidence="1">
    <location>
        <begin position="101"/>
        <end position="111"/>
    </location>
</feature>
<dbReference type="RefSeq" id="WP_217067362.1">
    <property type="nucleotide sequence ID" value="NZ_JAHQCS010000125.1"/>
</dbReference>
<comment type="caution">
    <text evidence="3">The sequence shown here is derived from an EMBL/GenBank/DDBJ whole genome shotgun (WGS) entry which is preliminary data.</text>
</comment>
<reference evidence="3 4" key="1">
    <citation type="submission" date="2021-06" db="EMBL/GenBank/DDBJ databases">
        <title>Bacillus sp. RD4P76, an endophyte from a halophyte.</title>
        <authorList>
            <person name="Sun J.-Q."/>
        </authorList>
    </citation>
    <scope>NUCLEOTIDE SEQUENCE [LARGE SCALE GENOMIC DNA]</scope>
    <source>
        <strain evidence="3 4">CGMCC 1.15917</strain>
    </source>
</reference>
<feature type="region of interest" description="Disordered" evidence="1">
    <location>
        <begin position="237"/>
        <end position="256"/>
    </location>
</feature>
<gene>
    <name evidence="3" type="ORF">KS419_15790</name>
</gene>
<dbReference type="Proteomes" id="UP000784880">
    <property type="component" value="Unassembled WGS sequence"/>
</dbReference>
<sequence length="321" mass="36591">MNRNVGSFYRYIGIVVIIVGLIVGVYLFTMLQDTEVGEWNLQISLLWVYVSILGGILVLGIATILKQSGESHRNAESNPNRFSKKQPKKGSSLKKHKEGPFQQSMAPSTSIRMEEQKTEVEKELTHSSTEEKSFHSSVHMTRKERQLVEKKGRQKKKDRRKKRQHVPETKVSDLYNELIQVDMDMEEGSSTTSFSFQEPTPDTFPKSQVESQANAKQTINSVLKQPEKSVEGIKKTNGTAVQQQGSNSNLNQSSSETVMMDEKTEVPFDLYMTLSRYSQKTYKRKPQGIRASNIENHYFIIIKPKKIKLVKLSENAITEVK</sequence>
<feature type="compositionally biased region" description="Polar residues" evidence="1">
    <location>
        <begin position="188"/>
        <end position="215"/>
    </location>
</feature>